<accession>A0A8J4UWB8</accession>
<dbReference type="OrthoDB" id="73997at2759"/>
<keyword evidence="2" id="KW-0819">tRNA processing</keyword>
<feature type="domain" description="tRNA (32-2'-O)-methyltransferase regulator THADA-like TPR repeats region" evidence="5">
    <location>
        <begin position="607"/>
        <end position="892"/>
    </location>
</feature>
<evidence type="ECO:0000259" key="6">
    <source>
        <dbReference type="Pfam" id="PF25151"/>
    </source>
</evidence>
<dbReference type="Pfam" id="PF10350">
    <property type="entry name" value="DUF2428"/>
    <property type="match status" value="1"/>
</dbReference>
<feature type="region of interest" description="Disordered" evidence="3">
    <location>
        <begin position="1101"/>
        <end position="1130"/>
    </location>
</feature>
<dbReference type="InterPro" id="IPR019442">
    <property type="entry name" value="THADA/TRM732_DUF2428"/>
</dbReference>
<dbReference type="PANTHER" id="PTHR14387">
    <property type="entry name" value="THADA/DEATH RECEPTOR INTERACTING PROTEIN"/>
    <property type="match status" value="1"/>
</dbReference>
<evidence type="ECO:0000256" key="3">
    <source>
        <dbReference type="SAM" id="MobiDB-lite"/>
    </source>
</evidence>
<dbReference type="Proteomes" id="UP000695562">
    <property type="component" value="Unassembled WGS sequence"/>
</dbReference>
<sequence length="2057" mass="233754">MSINNKRTKNLVLDQELFIDIDQKKKLQFGDELKQFSQTYKKDAKDVSGLVSNQVSFMTQFLNCNNNAQQLIQMKKLEGCAKLLCGAQSVSQLEESSINAIKKITEIILDLVFNVGAKNVQTLKAMSQTIVCYLALGHDALTHYINQGLIVFVNQLFIQQQQQATNKSIYGIAFLVDLNLPLDQQVFRDSQLNVTTCFKFIDILVERLSCLCQVLESSQMINVASPLYDCEHTLRTLVYIFSKYAKHMNAMIHTTANETINGKDAILLPIYSLSKQLERILLNATFPRQLATNSGYLVSEIIYLYAGESVSSIQSQILSSLFQYHPNTSVFDILENNFSSSTTNTNTPFYQLFKTFPDIHQLSVLRGLCLTDNFSPLSNPLSINQNENLFLNYILVKICETSSNSMDQHNRYISLEYLQLCLTTIIEVLQKNENQSIETIFPSLQQQGGYEHFFKKFFLLALDLVWKNWETSISSISQISHEIFDTLLTIHFLCIKRIVTPTDPNNQSNQFIKNITIKLIDEDWFQKSKYILLKYLLERVGPNYMIELRGNFLKNIFSSMIDHTICNSVKAFLESFIEQLKVIYNSNNSTTTPTAVDNQDTLNQVEEYWINPLLEVLTETDSVTSSRIILYALPSLLKIFPESLFKILNMLIKKKGDDTTVVKKNQFDVINFNIRIRISLALLNSSRQLSLVDGKQIQAQYHELIEKAMYHQDESLRLLALELVCVSPKNTERVTIRELSLIKQFTLLNLKGSSPFIRNQTLSTLSRFWTRLRESNAKVFRAQTNTNINIEKDTEGSDETDRYITLDDLASYIDWSCDLFAMNLYPGAPFPRKMLPLDALNTFVDAWNPNTEQTSLVSFLKWIESHCSKLYSKDTTDILVNNLWDTYDRCREISTNILLKFPSPLPGMETQEKIAPFLLWALKLACSPKARECDTGAFALKLYLKKYVEPNGLVPIFHSNPANPITFKKMENIDDAIIEYVGQIVRVLKSQAKIATKNLVEAAKFAPMHGLILSLRYIVEEISFKNLPSIENKKKWKSMVGEIVNLMKSISSIVLRVVADLAPEGNNPVNTAEGFIPSSLPSGTIYDDDERLASNFASSLSMEEEELGTAQDEDEEDEEEDDNNLGKDNNGLHGGVGQIITVCSWQCTKQISLVLGTLMDKVQMPSNGSVDSDTDLMNLEQIKEIGQQFLTILLTSRHKGAIEKTYLGFQVLCSTLMKSSHMELYSLPSSWIDVLFERVKEQSLQITRRSAGLPFAFIGILTGESTSRQGTNHLLTKVMETLLSIASGSGISDAEIDPVNNNVEKNVYLPQVHSINILKSIFRAKAIIQELDQYMARALITAIKAFSSPSWSVRNSATMAFSVLVDRIIGTKKLKSDNSILNTTTFFHFFSRMPSVYPFLLEHFKNSLAFISNEKKDQEEEGKIVQSSIYAILVLFSRLQPSNIDHPNDPLAPNSFVPLITQCCQFSNYMVRQISARALVPLVSTMELVPFVVELVKQINANGVNSNNNQTHGLLLQIYHLIKGHLPTMNSKDRETSINAIVEQVIPHISWMKSTSTTPPPLAFIFYSILMELQQSCPSIKSHPTIDSIVKETSAFLTSDQVNEPSNVTIPMYFVFIQTATEFVLHTLDNQSSSIIFTLFAHPFYDIRMKTIKFLLHNIPLLDSLDQARLQSMVIDNIKNENDVTLKKNNFKLLSLIKLPLNQQDESLYQLFVQMSYGTNTTMKKVSIVLLGHYLDQSIQQESIDNTQMIDQFILMINEYSVPEQPLELRQAVFKAIQVVSNIIKSNNNNSTSIKQKLCLEIWFTLVLLLEDDDESVRADCSTLVSNLLLSGMEQNVVQNSNGVMIMEGSKCLEEIFNLICNLQLCPEMDLYRLLKLLNLLKQSNTTLFSQDYQQSKVLFDKEQDNYFSEPMLMIQLVNNNLVKLIENNKNGAVCMYLEQEREDVLKQLLEATRWFKQTKENNPNSVWNHWLSFEATVFIPFYNYISTSTTLLCNGGDSSNTTAETYSEIQNNLLNITLHPILSISLSQFLKNIADGNNNNPKLLFLTTLYNNNLQN</sequence>
<dbReference type="Gene3D" id="1.25.10.10">
    <property type="entry name" value="Leucine-rich Repeat Variant"/>
    <property type="match status" value="1"/>
</dbReference>
<evidence type="ECO:0000259" key="4">
    <source>
        <dbReference type="Pfam" id="PF10350"/>
    </source>
</evidence>
<comment type="similarity">
    <text evidence="1">Belongs to the THADA family.</text>
</comment>
<dbReference type="InterPro" id="IPR016024">
    <property type="entry name" value="ARM-type_fold"/>
</dbReference>
<evidence type="ECO:0000256" key="2">
    <source>
        <dbReference type="ARBA" id="ARBA00022694"/>
    </source>
</evidence>
<dbReference type="InterPro" id="IPR011989">
    <property type="entry name" value="ARM-like"/>
</dbReference>
<evidence type="ECO:0000313" key="7">
    <source>
        <dbReference type="EMBL" id="KAF2069433.1"/>
    </source>
</evidence>
<feature type="compositionally biased region" description="Acidic residues" evidence="3">
    <location>
        <begin position="1102"/>
        <end position="1123"/>
    </location>
</feature>
<keyword evidence="8" id="KW-1185">Reference proteome</keyword>
<dbReference type="InterPro" id="IPR056843">
    <property type="entry name" value="THADA-like_TPR"/>
</dbReference>
<evidence type="ECO:0000313" key="8">
    <source>
        <dbReference type="Proteomes" id="UP000695562"/>
    </source>
</evidence>
<dbReference type="EMBL" id="AJWJ01000663">
    <property type="protein sequence ID" value="KAF2069433.1"/>
    <property type="molecule type" value="Genomic_DNA"/>
</dbReference>
<proteinExistence type="inferred from homology"/>
<feature type="domain" description="tRNA (32-2'-O)-methyltransferase regulator THADA-like C-terminal TPR repeats region" evidence="6">
    <location>
        <begin position="1354"/>
        <end position="1521"/>
    </location>
</feature>
<comment type="caution">
    <text evidence="7">The sequence shown here is derived from an EMBL/GenBank/DDBJ whole genome shotgun (WGS) entry which is preliminary data.</text>
</comment>
<reference evidence="7" key="1">
    <citation type="submission" date="2020-01" db="EMBL/GenBank/DDBJ databases">
        <title>Development of genomics and gene disruption for Polysphondylium violaceum indicates a role for the polyketide synthase stlB in stalk morphogenesis.</title>
        <authorList>
            <person name="Narita B."/>
            <person name="Kawabe Y."/>
            <person name="Kin K."/>
            <person name="Saito T."/>
            <person name="Gibbs R."/>
            <person name="Kuspa A."/>
            <person name="Muzny D."/>
            <person name="Queller D."/>
            <person name="Richards S."/>
            <person name="Strassman J."/>
            <person name="Sucgang R."/>
            <person name="Worley K."/>
            <person name="Schaap P."/>
        </authorList>
    </citation>
    <scope>NUCLEOTIDE SEQUENCE</scope>
    <source>
        <strain evidence="7">QSvi11</strain>
    </source>
</reference>
<dbReference type="PANTHER" id="PTHR14387:SF0">
    <property type="entry name" value="DUF2428 DOMAIN-CONTAINING PROTEIN"/>
    <property type="match status" value="1"/>
</dbReference>
<dbReference type="Pfam" id="PF25150">
    <property type="entry name" value="TPR_Trm732"/>
    <property type="match status" value="1"/>
</dbReference>
<dbReference type="InterPro" id="IPR056842">
    <property type="entry name" value="THADA-like_TPR_C"/>
</dbReference>
<evidence type="ECO:0000259" key="5">
    <source>
        <dbReference type="Pfam" id="PF25150"/>
    </source>
</evidence>
<feature type="domain" description="DUF2428" evidence="4">
    <location>
        <begin position="1039"/>
        <end position="1352"/>
    </location>
</feature>
<evidence type="ECO:0000256" key="1">
    <source>
        <dbReference type="ARBA" id="ARBA00010409"/>
    </source>
</evidence>
<dbReference type="GO" id="GO:0030488">
    <property type="term" value="P:tRNA methylation"/>
    <property type="evidence" value="ECO:0007669"/>
    <property type="project" value="TreeGrafter"/>
</dbReference>
<dbReference type="SUPFAM" id="SSF48371">
    <property type="entry name" value="ARM repeat"/>
    <property type="match status" value="2"/>
</dbReference>
<protein>
    <recommendedName>
        <fullName evidence="9">DUF2428 domain-containing protein</fullName>
    </recommendedName>
</protein>
<dbReference type="Pfam" id="PF25151">
    <property type="entry name" value="TPR_Trm732_C"/>
    <property type="match status" value="1"/>
</dbReference>
<gene>
    <name evidence="7" type="ORF">CYY_009245</name>
</gene>
<organism evidence="7 8">
    <name type="scientific">Polysphondylium violaceum</name>
    <dbReference type="NCBI Taxonomy" id="133409"/>
    <lineage>
        <taxon>Eukaryota</taxon>
        <taxon>Amoebozoa</taxon>
        <taxon>Evosea</taxon>
        <taxon>Eumycetozoa</taxon>
        <taxon>Dictyostelia</taxon>
        <taxon>Dictyosteliales</taxon>
        <taxon>Dictyosteliaceae</taxon>
        <taxon>Polysphondylium</taxon>
    </lineage>
</organism>
<name>A0A8J4UWB8_9MYCE</name>
<dbReference type="GO" id="GO:0005829">
    <property type="term" value="C:cytosol"/>
    <property type="evidence" value="ECO:0007669"/>
    <property type="project" value="TreeGrafter"/>
</dbReference>
<evidence type="ECO:0008006" key="9">
    <source>
        <dbReference type="Google" id="ProtNLM"/>
    </source>
</evidence>
<dbReference type="InterPro" id="IPR051954">
    <property type="entry name" value="tRNA_methyltransferase_THADA"/>
</dbReference>